<gene>
    <name evidence="1" type="ORF">UFOVP244_113</name>
</gene>
<reference evidence="1" key="1">
    <citation type="submission" date="2020-05" db="EMBL/GenBank/DDBJ databases">
        <authorList>
            <person name="Chiriac C."/>
            <person name="Salcher M."/>
            <person name="Ghai R."/>
            <person name="Kavagutti S V."/>
        </authorList>
    </citation>
    <scope>NUCLEOTIDE SEQUENCE</scope>
</reference>
<organism evidence="1">
    <name type="scientific">uncultured Caudovirales phage</name>
    <dbReference type="NCBI Taxonomy" id="2100421"/>
    <lineage>
        <taxon>Viruses</taxon>
        <taxon>Duplodnaviria</taxon>
        <taxon>Heunggongvirae</taxon>
        <taxon>Uroviricota</taxon>
        <taxon>Caudoviricetes</taxon>
        <taxon>Peduoviridae</taxon>
        <taxon>Maltschvirus</taxon>
        <taxon>Maltschvirus maltsch</taxon>
    </lineage>
</organism>
<sequence length="129" mass="14779">MANTTIRQDLDYLKRVLLERDDHPVDGIIAVPTKVLKNLVSEMETKLEEVKFLSRSSKRKDALVMQGLELGRIVTKQRSKDPIDDPVDIDVRVQKTLDALSAAEDLYIDSVMQEYHAMSEKFGLYKEVE</sequence>
<dbReference type="EMBL" id="LR798292">
    <property type="protein sequence ID" value="CAB5221234.1"/>
    <property type="molecule type" value="Genomic_DNA"/>
</dbReference>
<name>A0A6J7WYS7_9CAUD</name>
<evidence type="ECO:0000313" key="1">
    <source>
        <dbReference type="EMBL" id="CAB5221234.1"/>
    </source>
</evidence>
<accession>A0A6J7WYS7</accession>
<proteinExistence type="predicted"/>
<protein>
    <submittedName>
        <fullName evidence="1">Uncharacterized protein</fullName>
    </submittedName>
</protein>